<keyword evidence="1" id="KW-0812">Transmembrane</keyword>
<evidence type="ECO:0000256" key="1">
    <source>
        <dbReference type="SAM" id="Phobius"/>
    </source>
</evidence>
<sequence>MNWSYLIKHWFSTLLVAPILSVIINYYYTDIETLFNLTSVYPITVIFGLFFSLPTYIILGITYYILDKKGIKPIYIKPILLGFCTIGIIISFVIIFNNREENTVLAYSLTSIFFGLIYKIENNDTNKNHHKNQSSN</sequence>
<evidence type="ECO:0000313" key="2">
    <source>
        <dbReference type="EMBL" id="SHO73385.1"/>
    </source>
</evidence>
<feature type="transmembrane region" description="Helical" evidence="1">
    <location>
        <begin position="78"/>
        <end position="98"/>
    </location>
</feature>
<dbReference type="AlphaFoldDB" id="A0A1M7ZWX3"/>
<evidence type="ECO:0000313" key="3">
    <source>
        <dbReference type="Proteomes" id="UP000184611"/>
    </source>
</evidence>
<dbReference type="STRING" id="416016.SAMN05443547_1742"/>
<keyword evidence="3" id="KW-1185">Reference proteome</keyword>
<feature type="transmembrane region" description="Helical" evidence="1">
    <location>
        <begin position="7"/>
        <end position="28"/>
    </location>
</feature>
<keyword evidence="1" id="KW-0472">Membrane</keyword>
<protein>
    <submittedName>
        <fullName evidence="2">Uncharacterized protein</fullName>
    </submittedName>
</protein>
<accession>A0A1M7ZWX3</accession>
<reference evidence="3" key="1">
    <citation type="submission" date="2016-12" db="EMBL/GenBank/DDBJ databases">
        <authorList>
            <person name="Varghese N."/>
            <person name="Submissions S."/>
        </authorList>
    </citation>
    <scope>NUCLEOTIDE SEQUENCE [LARGE SCALE GENOMIC DNA]</scope>
    <source>
        <strain evidence="3">DSM 18830</strain>
    </source>
</reference>
<feature type="transmembrane region" description="Helical" evidence="1">
    <location>
        <begin position="104"/>
        <end position="121"/>
    </location>
</feature>
<proteinExistence type="predicted"/>
<dbReference type="EMBL" id="FRYK01000002">
    <property type="protein sequence ID" value="SHO73385.1"/>
    <property type="molecule type" value="Genomic_DNA"/>
</dbReference>
<dbReference type="Proteomes" id="UP000184611">
    <property type="component" value="Unassembled WGS sequence"/>
</dbReference>
<keyword evidence="1" id="KW-1133">Transmembrane helix</keyword>
<organism evidence="2 3">
    <name type="scientific">Flavobacterium cucumis</name>
    <dbReference type="NCBI Taxonomy" id="416016"/>
    <lineage>
        <taxon>Bacteria</taxon>
        <taxon>Pseudomonadati</taxon>
        <taxon>Bacteroidota</taxon>
        <taxon>Flavobacteriia</taxon>
        <taxon>Flavobacteriales</taxon>
        <taxon>Flavobacteriaceae</taxon>
        <taxon>Flavobacterium</taxon>
    </lineage>
</organism>
<gene>
    <name evidence="2" type="ORF">SAMN05443547_1742</name>
</gene>
<name>A0A1M7ZWX3_9FLAO</name>
<feature type="transmembrane region" description="Helical" evidence="1">
    <location>
        <begin position="40"/>
        <end position="66"/>
    </location>
</feature>